<dbReference type="RefSeq" id="WP_201371658.1">
    <property type="nucleotide sequence ID" value="NZ_BNJG01000001.1"/>
</dbReference>
<evidence type="ECO:0000313" key="4">
    <source>
        <dbReference type="Proteomes" id="UP000654345"/>
    </source>
</evidence>
<comment type="caution">
    <text evidence="2">The sequence shown here is derived from an EMBL/GenBank/DDBJ whole genome shotgun (WGS) entry which is preliminary data.</text>
</comment>
<organism evidence="2 4">
    <name type="scientific">Ktedonobacter robiniae</name>
    <dbReference type="NCBI Taxonomy" id="2778365"/>
    <lineage>
        <taxon>Bacteria</taxon>
        <taxon>Bacillati</taxon>
        <taxon>Chloroflexota</taxon>
        <taxon>Ktedonobacteria</taxon>
        <taxon>Ktedonobacterales</taxon>
        <taxon>Ktedonobacteraceae</taxon>
        <taxon>Ktedonobacter</taxon>
    </lineage>
</organism>
<reference evidence="2 4" key="1">
    <citation type="journal article" date="2021" name="Int. J. Syst. Evol. Microbiol.">
        <title>Reticulibacter mediterranei gen. nov., sp. nov., within the new family Reticulibacteraceae fam. nov., and Ktedonospora formicarum gen. nov., sp. nov., Ktedonobacter robiniae sp. nov., Dictyobacter formicarum sp. nov. and Dictyobacter arantiisoli sp. nov., belonging to the class Ktedonobacteria.</title>
        <authorList>
            <person name="Yabe S."/>
            <person name="Zheng Y."/>
            <person name="Wang C.M."/>
            <person name="Sakai Y."/>
            <person name="Abe K."/>
            <person name="Yokota A."/>
            <person name="Donadio S."/>
            <person name="Cavaletti L."/>
            <person name="Monciardini P."/>
        </authorList>
    </citation>
    <scope>NUCLEOTIDE SEQUENCE [LARGE SCALE GENOMIC DNA]</scope>
    <source>
        <strain evidence="2 4">SOSP1-30</strain>
    </source>
</reference>
<keyword evidence="4" id="KW-1185">Reference proteome</keyword>
<dbReference type="InterPro" id="IPR002525">
    <property type="entry name" value="Transp_IS110-like_N"/>
</dbReference>
<feature type="domain" description="Transposase IS110-like N-terminal" evidence="1">
    <location>
        <begin position="13"/>
        <end position="163"/>
    </location>
</feature>
<protein>
    <recommendedName>
        <fullName evidence="1">Transposase IS110-like N-terminal domain-containing protein</fullName>
    </recommendedName>
</protein>
<dbReference type="PANTHER" id="PTHR33055:SF3">
    <property type="entry name" value="PUTATIVE TRANSPOSASE FOR IS117-RELATED"/>
    <property type="match status" value="1"/>
</dbReference>
<dbReference type="EMBL" id="BNJG01000002">
    <property type="protein sequence ID" value="GHO55988.1"/>
    <property type="molecule type" value="Genomic_DNA"/>
</dbReference>
<gene>
    <name evidence="2" type="ORF">KSB_34840</name>
    <name evidence="3" type="ORF">KSB_44630</name>
</gene>
<dbReference type="Pfam" id="PF01548">
    <property type="entry name" value="DEDD_Tnp_IS110"/>
    <property type="match status" value="1"/>
</dbReference>
<dbReference type="InterPro" id="IPR047650">
    <property type="entry name" value="Transpos_IS110"/>
</dbReference>
<dbReference type="Proteomes" id="UP000654345">
    <property type="component" value="Unassembled WGS sequence"/>
</dbReference>
<evidence type="ECO:0000259" key="1">
    <source>
        <dbReference type="Pfam" id="PF01548"/>
    </source>
</evidence>
<accession>A0ABQ3UQF1</accession>
<evidence type="ECO:0000313" key="3">
    <source>
        <dbReference type="EMBL" id="GHO55988.1"/>
    </source>
</evidence>
<proteinExistence type="predicted"/>
<dbReference type="EMBL" id="BNJG01000001">
    <property type="protein sequence ID" value="GHO55009.1"/>
    <property type="molecule type" value="Genomic_DNA"/>
</dbReference>
<sequence>MTSSPEPLYDLFVGIDIAAVTASVAWKEPSRKIWHALTIDQTPQGFQTLQQRLLATGHSAKSILVVMEATGSYWMTLATTLAQAGFAISVITPTQAHHFAKALLKQAKTDAIDAQTLAQLAALLQPAVWTPPPAIFVELYQRLNERESLMHMRQQLRNQLHALSHCPARDCLRTHTHAILDRVADRTDVGRRGRA</sequence>
<dbReference type="PANTHER" id="PTHR33055">
    <property type="entry name" value="TRANSPOSASE FOR INSERTION SEQUENCE ELEMENT IS1111A"/>
    <property type="match status" value="1"/>
</dbReference>
<evidence type="ECO:0000313" key="2">
    <source>
        <dbReference type="EMBL" id="GHO55009.1"/>
    </source>
</evidence>
<name>A0ABQ3UQF1_9CHLR</name>